<keyword evidence="1" id="KW-0596">Phosphopantetheine</keyword>
<dbReference type="InterPro" id="IPR051414">
    <property type="entry name" value="Adenylate-forming_Reductase"/>
</dbReference>
<evidence type="ECO:0000256" key="1">
    <source>
        <dbReference type="ARBA" id="ARBA00022450"/>
    </source>
</evidence>
<dbReference type="InterPro" id="IPR036291">
    <property type="entry name" value="NAD(P)-bd_dom_sf"/>
</dbReference>
<dbReference type="Pfam" id="PF00550">
    <property type="entry name" value="PP-binding"/>
    <property type="match status" value="1"/>
</dbReference>
<dbReference type="InterPro" id="IPR042099">
    <property type="entry name" value="ANL_N_sf"/>
</dbReference>
<dbReference type="PANTHER" id="PTHR43439:SF2">
    <property type="entry name" value="ENZYME, PUTATIVE (JCVI)-RELATED"/>
    <property type="match status" value="1"/>
</dbReference>
<name>A0AAW0RBX0_9PEZI</name>
<dbReference type="Pfam" id="PF07993">
    <property type="entry name" value="NAD_binding_4"/>
    <property type="match status" value="1"/>
</dbReference>
<evidence type="ECO:0000313" key="6">
    <source>
        <dbReference type="EMBL" id="KAK8132415.1"/>
    </source>
</evidence>
<dbReference type="PANTHER" id="PTHR43439">
    <property type="entry name" value="PHENYLACETATE-COENZYME A LIGASE"/>
    <property type="match status" value="1"/>
</dbReference>
<dbReference type="InterPro" id="IPR009081">
    <property type="entry name" value="PP-bd_ACP"/>
</dbReference>
<comment type="caution">
    <text evidence="6">The sequence shown here is derived from an EMBL/GenBank/DDBJ whole genome shotgun (WGS) entry which is preliminary data.</text>
</comment>
<sequence length="1089" mass="121325">MVSLEINDALSTKTSANNAKGKRLIPHVIDDLARREPQREWAQVPVSTDPKDGWRTVTFQAFANAINRCCLMLIEQAGEAPPGKFPTIAYIGPNDARYMDIRLVQMKQLGQGGPLTYIIQILCISPRNSQEAQLNLFDVTDCHFIAFPKSYAAIVKPLLDARDAMKAIEVASLDEWLDEKPVPHYPFNKTFEEAEWDPMWVLHTSGSTGLPKPIANKHGMFATLDAWMDVPAWEGKPTVWDKFTYGSKRHFVTMPFFHAAGLFMSFMISVYCTVPIALCVPDRPLSSDLVVESLKYLDIGATVLPPAVLEDASLNDETVEQLAKLDAIGVGGGNLAPEAGDRLVKAGVRLVNIIAATENPLFPLYWNENPELWRWFIFNPDMCGLEWRKHEGDEDDDIYELVFARKDKNPATHMEGYFYTFPDEDVVSTKDLYRRHPSLPNHWMYYGRVDDIIVFSNGEKLNPVTIEGIVTGHPQVKGAVVVGYMRFQAALIIEPVTQPKREEERKAILESVWIDVQKANEETVSHGRIDRDHIIIASPDKPFKRAGKGTVQRGATVKLYKDEIDQLYDKVEQASHASAPRFDVSSEDALAGSIADMFRDHVGTAELDLDGDFFSAGIDSMHVIKASRLIRAGLAVALRHKINAAALTTRAIYNNPSPRQLSRYILHTIERGVTNGTNGLDKEIDPDEQQQNDIKALHNRYTQDLLEPASRTPRPEASDTDQTVILTGSTGMLGSYMLDAMSHSPRVRKIICLNRPDDGGAAKQAITMQERGLDSSYSSKAEFHHIDASQPYLGLGKGLYAHLQQEADRVVLNAWPVNFNMPVASFEPHIRGVRHWADFAATASKRVAVVFVSSIGTVSRWQEKRPVPEEKLEDLSLAFGGYGASKLAASLILQDAAKTGDFPAAAIRQGQIAGPERDAGVWNRQEWFPSIVASSLYIKALPSDLGTMNSVDWTPVERIANLVLEVDGITQSVDPKTISGYYHGVNPSTTPWSKLSQALQEFYGQERLPETVSFQEWVKRLEKTQGEGTTNLDKNPGVKLLDTYRQMAQAGIAPAEMDMTRTMGQSPTMRGSKAVTPELLKQWCKHWAF</sequence>
<dbReference type="InterPro" id="IPR006162">
    <property type="entry name" value="Ppantetheine_attach_site"/>
</dbReference>
<dbReference type="Gene3D" id="3.40.50.720">
    <property type="entry name" value="NAD(P)-binding Rossmann-like Domain"/>
    <property type="match status" value="1"/>
</dbReference>
<dbReference type="Pfam" id="PF00501">
    <property type="entry name" value="AMP-binding"/>
    <property type="match status" value="1"/>
</dbReference>
<dbReference type="Pfam" id="PF23562">
    <property type="entry name" value="AMP-binding_C_3"/>
    <property type="match status" value="1"/>
</dbReference>
<evidence type="ECO:0000259" key="4">
    <source>
        <dbReference type="Pfam" id="PF00550"/>
    </source>
</evidence>
<protein>
    <submittedName>
        <fullName evidence="6">Nonribosomal peptide synthetase</fullName>
    </submittedName>
</protein>
<gene>
    <name evidence="6" type="ORF">PG999_000588</name>
</gene>
<evidence type="ECO:0000256" key="2">
    <source>
        <dbReference type="ARBA" id="ARBA00022553"/>
    </source>
</evidence>
<dbReference type="EMBL" id="JAQQWP010000001">
    <property type="protein sequence ID" value="KAK8132415.1"/>
    <property type="molecule type" value="Genomic_DNA"/>
</dbReference>
<reference evidence="6 7" key="1">
    <citation type="submission" date="2023-01" db="EMBL/GenBank/DDBJ databases">
        <title>Analysis of 21 Apiospora genomes using comparative genomics revels a genus with tremendous synthesis potential of carbohydrate active enzymes and secondary metabolites.</title>
        <authorList>
            <person name="Sorensen T."/>
        </authorList>
    </citation>
    <scope>NUCLEOTIDE SEQUENCE [LARGE SCALE GENOMIC DNA]</scope>
    <source>
        <strain evidence="6 7">CBS 117206</strain>
    </source>
</reference>
<dbReference type="SUPFAM" id="SSF51735">
    <property type="entry name" value="NAD(P)-binding Rossmann-fold domains"/>
    <property type="match status" value="1"/>
</dbReference>
<feature type="domain" description="Carrier" evidence="4">
    <location>
        <begin position="601"/>
        <end position="665"/>
    </location>
</feature>
<dbReference type="InterPro" id="IPR020845">
    <property type="entry name" value="AMP-binding_CS"/>
</dbReference>
<dbReference type="PROSITE" id="PS00012">
    <property type="entry name" value="PHOSPHOPANTETHEINE"/>
    <property type="match status" value="1"/>
</dbReference>
<evidence type="ECO:0000313" key="7">
    <source>
        <dbReference type="Proteomes" id="UP001392437"/>
    </source>
</evidence>
<feature type="domain" description="Thioester reductase (TE)" evidence="5">
    <location>
        <begin position="726"/>
        <end position="962"/>
    </location>
</feature>
<feature type="domain" description="AMP-dependent synthetase/ligase" evidence="3">
    <location>
        <begin position="157"/>
        <end position="360"/>
    </location>
</feature>
<dbReference type="Proteomes" id="UP001392437">
    <property type="component" value="Unassembled WGS sequence"/>
</dbReference>
<evidence type="ECO:0000259" key="3">
    <source>
        <dbReference type="Pfam" id="PF00501"/>
    </source>
</evidence>
<dbReference type="InterPro" id="IPR000873">
    <property type="entry name" value="AMP-dep_synth/lig_dom"/>
</dbReference>
<dbReference type="AlphaFoldDB" id="A0AAW0RBX0"/>
<dbReference type="Gene3D" id="3.40.50.12780">
    <property type="entry name" value="N-terminal domain of ligase-like"/>
    <property type="match status" value="1"/>
</dbReference>
<dbReference type="Gene3D" id="1.10.1200.10">
    <property type="entry name" value="ACP-like"/>
    <property type="match status" value="1"/>
</dbReference>
<keyword evidence="2" id="KW-0597">Phosphoprotein</keyword>
<dbReference type="SUPFAM" id="SSF47336">
    <property type="entry name" value="ACP-like"/>
    <property type="match status" value="1"/>
</dbReference>
<dbReference type="SUPFAM" id="SSF56801">
    <property type="entry name" value="Acetyl-CoA synthetase-like"/>
    <property type="match status" value="1"/>
</dbReference>
<evidence type="ECO:0000259" key="5">
    <source>
        <dbReference type="Pfam" id="PF07993"/>
    </source>
</evidence>
<keyword evidence="7" id="KW-1185">Reference proteome</keyword>
<accession>A0AAW0RBX0</accession>
<proteinExistence type="predicted"/>
<dbReference type="InterPro" id="IPR013120">
    <property type="entry name" value="FAR_NAD-bd"/>
</dbReference>
<organism evidence="6 7">
    <name type="scientific">Apiospora kogelbergensis</name>
    <dbReference type="NCBI Taxonomy" id="1337665"/>
    <lineage>
        <taxon>Eukaryota</taxon>
        <taxon>Fungi</taxon>
        <taxon>Dikarya</taxon>
        <taxon>Ascomycota</taxon>
        <taxon>Pezizomycotina</taxon>
        <taxon>Sordariomycetes</taxon>
        <taxon>Xylariomycetidae</taxon>
        <taxon>Amphisphaeriales</taxon>
        <taxon>Apiosporaceae</taxon>
        <taxon>Apiospora</taxon>
    </lineage>
</organism>
<dbReference type="InterPro" id="IPR036736">
    <property type="entry name" value="ACP-like_sf"/>
</dbReference>
<dbReference type="PROSITE" id="PS00455">
    <property type="entry name" value="AMP_BINDING"/>
    <property type="match status" value="1"/>
</dbReference>